<comment type="caution">
    <text evidence="3">The sequence shown here is derived from an EMBL/GenBank/DDBJ whole genome shotgun (WGS) entry which is preliminary data.</text>
</comment>
<accession>A0A6A5HPU1</accession>
<evidence type="ECO:0000256" key="1">
    <source>
        <dbReference type="SAM" id="Phobius"/>
    </source>
</evidence>
<reference evidence="3 4" key="1">
    <citation type="submission" date="2019-12" db="EMBL/GenBank/DDBJ databases">
        <title>Chromosome-level assembly of the Caenorhabditis remanei genome.</title>
        <authorList>
            <person name="Teterina A.A."/>
            <person name="Willis J.H."/>
            <person name="Phillips P.C."/>
        </authorList>
    </citation>
    <scope>NUCLEOTIDE SEQUENCE [LARGE SCALE GENOMIC DNA]</scope>
    <source>
        <strain evidence="3 4">PX506</strain>
        <tissue evidence="3">Whole organism</tissue>
    </source>
</reference>
<evidence type="ECO:0000313" key="3">
    <source>
        <dbReference type="EMBL" id="KAF1767832.1"/>
    </source>
</evidence>
<keyword evidence="1" id="KW-0812">Transmembrane</keyword>
<name>A0A6A5HPU1_CAERE</name>
<dbReference type="InterPro" id="IPR001810">
    <property type="entry name" value="F-box_dom"/>
</dbReference>
<feature type="transmembrane region" description="Helical" evidence="1">
    <location>
        <begin position="445"/>
        <end position="464"/>
    </location>
</feature>
<dbReference type="SMART" id="SM00256">
    <property type="entry name" value="FBOX"/>
    <property type="match status" value="1"/>
</dbReference>
<keyword evidence="1" id="KW-0472">Membrane</keyword>
<feature type="domain" description="F-box" evidence="2">
    <location>
        <begin position="7"/>
        <end position="47"/>
    </location>
</feature>
<dbReference type="EMBL" id="WUAV01000002">
    <property type="protein sequence ID" value="KAF1767832.1"/>
    <property type="molecule type" value="Genomic_DNA"/>
</dbReference>
<evidence type="ECO:0000313" key="4">
    <source>
        <dbReference type="Proteomes" id="UP000483820"/>
    </source>
</evidence>
<dbReference type="Pfam" id="PF00646">
    <property type="entry name" value="F-box"/>
    <property type="match status" value="1"/>
</dbReference>
<dbReference type="GeneID" id="9805102"/>
<gene>
    <name evidence="3" type="ORF">GCK72_007791</name>
</gene>
<organism evidence="3 4">
    <name type="scientific">Caenorhabditis remanei</name>
    <name type="common">Caenorhabditis vulgaris</name>
    <dbReference type="NCBI Taxonomy" id="31234"/>
    <lineage>
        <taxon>Eukaryota</taxon>
        <taxon>Metazoa</taxon>
        <taxon>Ecdysozoa</taxon>
        <taxon>Nematoda</taxon>
        <taxon>Chromadorea</taxon>
        <taxon>Rhabditida</taxon>
        <taxon>Rhabditina</taxon>
        <taxon>Rhabditomorpha</taxon>
        <taxon>Rhabditoidea</taxon>
        <taxon>Rhabditidae</taxon>
        <taxon>Peloderinae</taxon>
        <taxon>Caenorhabditis</taxon>
    </lineage>
</organism>
<dbReference type="KEGG" id="crq:GCK72_007791"/>
<dbReference type="CTD" id="9805102"/>
<sequence length="465" mass="54990">MTCWNYLPAEIKQHVVKKLDFMSRVALRSTCRLNYHIVNSTKLELPRVRFGYKRGRSLIVIYTGIEKFLRLEFGNCEQGPVVMKSENTCDPKETITKLLPSPVNSIVYSILTLISLLAHQSILIKVMEWEVSPEDFERLIGRLILIFLDGQKFRITEIAMRQQKWTQILHKFPFDLLYFDELENIRQMALTIHPQRLTLFMVYQFKQCINGKWLYSTDMRMKREAWESNYVIRIKTDNEKHNVETPPTTTAMFLSKNIHRTLGTEVKSDDIVSCCHKSECGAFVYTVEKQFEYHLDYLKSQKCGLGSFCKRCSDPFEYWYYQNLPRRVLHESFWTDFILNIDQGLIREELRGKYERNERERIQKASKKKKLVPSWGFRSEVPIQNEGGQGKKKKKNPILENFKDSEDVGEPEVVSLEYFEDSEDSEDSEAMEYQKQTSDFMAPRFIVTVVLFPILVSFIFYLIWF</sequence>
<dbReference type="RefSeq" id="XP_053590641.1">
    <property type="nucleotide sequence ID" value="XM_053726447.1"/>
</dbReference>
<proteinExistence type="predicted"/>
<dbReference type="PANTHER" id="PTHR35366">
    <property type="entry name" value="PROTEIN CBG18620"/>
    <property type="match status" value="1"/>
</dbReference>
<dbReference type="Proteomes" id="UP000483820">
    <property type="component" value="Chromosome II"/>
</dbReference>
<evidence type="ECO:0000259" key="2">
    <source>
        <dbReference type="SMART" id="SM00256"/>
    </source>
</evidence>
<dbReference type="AlphaFoldDB" id="A0A6A5HPU1"/>
<protein>
    <recommendedName>
        <fullName evidence="2">F-box domain-containing protein</fullName>
    </recommendedName>
</protein>
<dbReference type="PANTHER" id="PTHR35366:SF3">
    <property type="entry name" value="CW-TYPE DOMAIN-CONTAINING PROTEIN"/>
    <property type="match status" value="1"/>
</dbReference>
<keyword evidence="1" id="KW-1133">Transmembrane helix</keyword>